<keyword evidence="3" id="KW-1185">Reference proteome</keyword>
<name>A0A1Z4LQE6_9CYAN</name>
<evidence type="ECO:0000313" key="3">
    <source>
        <dbReference type="Proteomes" id="UP000218418"/>
    </source>
</evidence>
<accession>A0A1Z4LQE6</accession>
<dbReference type="AlphaFoldDB" id="A0A1Z4LQE6"/>
<protein>
    <recommendedName>
        <fullName evidence="1">RXYLT1 C-terminal domain-containing protein</fullName>
    </recommendedName>
</protein>
<reference evidence="2 3" key="1">
    <citation type="submission" date="2017-06" db="EMBL/GenBank/DDBJ databases">
        <title>Genome sequencing of cyanobaciteial culture collection at National Institute for Environmental Studies (NIES).</title>
        <authorList>
            <person name="Hirose Y."/>
            <person name="Shimura Y."/>
            <person name="Fujisawa T."/>
            <person name="Nakamura Y."/>
            <person name="Kawachi M."/>
        </authorList>
    </citation>
    <scope>NUCLEOTIDE SEQUENCE [LARGE SCALE GENOMIC DNA]</scope>
    <source>
        <strain evidence="2 3">NIES-267</strain>
    </source>
</reference>
<proteinExistence type="predicted"/>
<dbReference type="EMBL" id="AP018227">
    <property type="protein sequence ID" value="BAY83459.1"/>
    <property type="molecule type" value="Genomic_DNA"/>
</dbReference>
<organism evidence="2 3">
    <name type="scientific">Calothrix parasitica NIES-267</name>
    <dbReference type="NCBI Taxonomy" id="1973488"/>
    <lineage>
        <taxon>Bacteria</taxon>
        <taxon>Bacillati</taxon>
        <taxon>Cyanobacteriota</taxon>
        <taxon>Cyanophyceae</taxon>
        <taxon>Nostocales</taxon>
        <taxon>Calotrichaceae</taxon>
        <taxon>Calothrix</taxon>
    </lineage>
</organism>
<evidence type="ECO:0000259" key="1">
    <source>
        <dbReference type="Pfam" id="PF24785"/>
    </source>
</evidence>
<dbReference type="InterPro" id="IPR057538">
    <property type="entry name" value="RXYLT1_C"/>
</dbReference>
<feature type="domain" description="RXYLT1 C-terminal" evidence="1">
    <location>
        <begin position="136"/>
        <end position="230"/>
    </location>
</feature>
<gene>
    <name evidence="2" type="ORF">NIES267_29480</name>
</gene>
<dbReference type="Pfam" id="PF24785">
    <property type="entry name" value="RXYLT1_C"/>
    <property type="match status" value="1"/>
</dbReference>
<sequence length="284" mass="33464">MTVSKYNQKFAVNLPLQYLQAIRLTHALMESDYTVSIPEEHQNKFSLLKNIFNLEYQVGIEEVAILDSVKFNHTNPSSQIGCLKRTLIFPHASFDYCRQLWSDKRNIQICFAGLVTEKRNKTLVKWFKNNFSNSRFKLPTQQRFVIRLVNKLFRQLSLPILPSTYKTELNGVVFWSSNRGRVFPVKAWDEEYFRLLANSQFVLCPSGDYIWTYRFFESIMCGAIPIIEEYCPAYEGFRYFTMNDSISSLKWSEEDINYNFQLCFERLTVSFEELNQEIGKVLSI</sequence>
<dbReference type="Proteomes" id="UP000218418">
    <property type="component" value="Chromosome"/>
</dbReference>
<evidence type="ECO:0000313" key="2">
    <source>
        <dbReference type="EMBL" id="BAY83459.1"/>
    </source>
</evidence>